<organism evidence="1 2">
    <name type="scientific">Pistacia integerrima</name>
    <dbReference type="NCBI Taxonomy" id="434235"/>
    <lineage>
        <taxon>Eukaryota</taxon>
        <taxon>Viridiplantae</taxon>
        <taxon>Streptophyta</taxon>
        <taxon>Embryophyta</taxon>
        <taxon>Tracheophyta</taxon>
        <taxon>Spermatophyta</taxon>
        <taxon>Magnoliopsida</taxon>
        <taxon>eudicotyledons</taxon>
        <taxon>Gunneridae</taxon>
        <taxon>Pentapetalae</taxon>
        <taxon>rosids</taxon>
        <taxon>malvids</taxon>
        <taxon>Sapindales</taxon>
        <taxon>Anacardiaceae</taxon>
        <taxon>Pistacia</taxon>
    </lineage>
</organism>
<proteinExistence type="predicted"/>
<gene>
    <name evidence="1" type="ORF">Pint_18933</name>
</gene>
<dbReference type="EMBL" id="CM047739">
    <property type="protein sequence ID" value="KAJ0042652.1"/>
    <property type="molecule type" value="Genomic_DNA"/>
</dbReference>
<protein>
    <submittedName>
        <fullName evidence="1">Uncharacterized protein</fullName>
    </submittedName>
</protein>
<sequence length="287" mass="30722">MLDHLKNLTLAGGGIFHGQEQTTWPQNDRNKNLKCKLPVFLRFNFVTDSTIKEIKSVDGKKVHINVFACYNLKIKSIKISTPGDSPNTGGIQVGSSKGIKIYDSAISTGDACVSVSPGSENILVSEVFCGQGHGISVGSLGRTPNEEAITGLTVQNCTFTGMSNGVRIQTWPDSYGSTVSNITFEDIVMDNVQNPIVIDQEYCPNNSCNKKVPSRVKISNVKYNNIRGTSSTEVAVNLICSAVNPCENVKIGDINLVYNGAETGPGTSSCSNVKAILKGNQIPTICV</sequence>
<reference evidence="2" key="1">
    <citation type="journal article" date="2023" name="G3 (Bethesda)">
        <title>Genome assembly and association tests identify interacting loci associated with vigor, precocity, and sex in interspecific pistachio rootstocks.</title>
        <authorList>
            <person name="Palmer W."/>
            <person name="Jacygrad E."/>
            <person name="Sagayaradj S."/>
            <person name="Cavanaugh K."/>
            <person name="Han R."/>
            <person name="Bertier L."/>
            <person name="Beede B."/>
            <person name="Kafkas S."/>
            <person name="Golino D."/>
            <person name="Preece J."/>
            <person name="Michelmore R."/>
        </authorList>
    </citation>
    <scope>NUCLEOTIDE SEQUENCE [LARGE SCALE GENOMIC DNA]</scope>
</reference>
<evidence type="ECO:0000313" key="2">
    <source>
        <dbReference type="Proteomes" id="UP001163603"/>
    </source>
</evidence>
<evidence type="ECO:0000313" key="1">
    <source>
        <dbReference type="EMBL" id="KAJ0042652.1"/>
    </source>
</evidence>
<accession>A0ACC0YVJ6</accession>
<keyword evidence="2" id="KW-1185">Reference proteome</keyword>
<name>A0ACC0YVJ6_9ROSI</name>
<comment type="caution">
    <text evidence="1">The sequence shown here is derived from an EMBL/GenBank/DDBJ whole genome shotgun (WGS) entry which is preliminary data.</text>
</comment>
<dbReference type="Proteomes" id="UP001163603">
    <property type="component" value="Chromosome 4"/>
</dbReference>